<dbReference type="GO" id="GO:0005886">
    <property type="term" value="C:plasma membrane"/>
    <property type="evidence" value="ECO:0007669"/>
    <property type="project" value="TreeGrafter"/>
</dbReference>
<dbReference type="GO" id="GO:0032266">
    <property type="term" value="F:phosphatidylinositol-3-phosphate binding"/>
    <property type="evidence" value="ECO:0007669"/>
    <property type="project" value="TreeGrafter"/>
</dbReference>
<dbReference type="InterPro" id="IPR034902">
    <property type="entry name" value="PX_SNX4"/>
</dbReference>
<dbReference type="EMBL" id="KQ424684">
    <property type="protein sequence ID" value="KOF70589.1"/>
    <property type="molecule type" value="Genomic_DNA"/>
</dbReference>
<gene>
    <name evidence="5" type="ORF">OCBIM_22002549mg</name>
</gene>
<dbReference type="PANTHER" id="PTHR46596">
    <property type="entry name" value="SORTING NEXIN-4"/>
    <property type="match status" value="1"/>
</dbReference>
<dbReference type="OMA" id="LQKSGHY"/>
<dbReference type="GO" id="GO:2000786">
    <property type="term" value="P:positive regulation of autophagosome assembly"/>
    <property type="evidence" value="ECO:0007669"/>
    <property type="project" value="TreeGrafter"/>
</dbReference>
<evidence type="ECO:0000313" key="5">
    <source>
        <dbReference type="EMBL" id="KOF70589.1"/>
    </source>
</evidence>
<organism evidence="5">
    <name type="scientific">Octopus bimaculoides</name>
    <name type="common">California two-spotted octopus</name>
    <dbReference type="NCBI Taxonomy" id="37653"/>
    <lineage>
        <taxon>Eukaryota</taxon>
        <taxon>Metazoa</taxon>
        <taxon>Spiralia</taxon>
        <taxon>Lophotrochozoa</taxon>
        <taxon>Mollusca</taxon>
        <taxon>Cephalopoda</taxon>
        <taxon>Coleoidea</taxon>
        <taxon>Octopodiformes</taxon>
        <taxon>Octopoda</taxon>
        <taxon>Incirrata</taxon>
        <taxon>Octopodidae</taxon>
        <taxon>Octopus</taxon>
    </lineage>
</organism>
<dbReference type="Gene3D" id="3.30.1520.10">
    <property type="entry name" value="Phox-like domain"/>
    <property type="match status" value="1"/>
</dbReference>
<dbReference type="InterPro" id="IPR036871">
    <property type="entry name" value="PX_dom_sf"/>
</dbReference>
<protein>
    <recommendedName>
        <fullName evidence="4">PX domain-containing protein</fullName>
    </recommendedName>
</protein>
<dbReference type="SUPFAM" id="SSF64268">
    <property type="entry name" value="PX domain"/>
    <property type="match status" value="1"/>
</dbReference>
<accession>A0A0L8G173</accession>
<name>A0A0L8G173_OCTBM</name>
<evidence type="ECO:0000256" key="1">
    <source>
        <dbReference type="ARBA" id="ARBA00010883"/>
    </source>
</evidence>
<dbReference type="Pfam" id="PF00787">
    <property type="entry name" value="PX"/>
    <property type="match status" value="1"/>
</dbReference>
<dbReference type="KEGG" id="obi:106879918"/>
<dbReference type="AlphaFoldDB" id="A0A0L8G173"/>
<feature type="coiled-coil region" evidence="2">
    <location>
        <begin position="362"/>
        <end position="407"/>
    </location>
</feature>
<dbReference type="GO" id="GO:0031901">
    <property type="term" value="C:early endosome membrane"/>
    <property type="evidence" value="ECO:0007669"/>
    <property type="project" value="TreeGrafter"/>
</dbReference>
<dbReference type="Gene3D" id="1.20.1270.60">
    <property type="entry name" value="Arfaptin homology (AH) domain/BAR domain"/>
    <property type="match status" value="1"/>
</dbReference>
<dbReference type="GO" id="GO:0015031">
    <property type="term" value="P:protein transport"/>
    <property type="evidence" value="ECO:0007669"/>
    <property type="project" value="InterPro"/>
</dbReference>
<dbReference type="PROSITE" id="PS50195">
    <property type="entry name" value="PX"/>
    <property type="match status" value="1"/>
</dbReference>
<dbReference type="CDD" id="cd06864">
    <property type="entry name" value="PX_SNX4"/>
    <property type="match status" value="1"/>
</dbReference>
<dbReference type="STRING" id="37653.A0A0L8G173"/>
<dbReference type="InterPro" id="IPR001683">
    <property type="entry name" value="PX_dom"/>
</dbReference>
<feature type="domain" description="PX" evidence="4">
    <location>
        <begin position="46"/>
        <end position="174"/>
    </location>
</feature>
<evidence type="ECO:0000259" key="4">
    <source>
        <dbReference type="PROSITE" id="PS50195"/>
    </source>
</evidence>
<evidence type="ECO:0000256" key="2">
    <source>
        <dbReference type="SAM" id="Coils"/>
    </source>
</evidence>
<dbReference type="SMART" id="SM00312">
    <property type="entry name" value="PX"/>
    <property type="match status" value="1"/>
</dbReference>
<dbReference type="InterPro" id="IPR027267">
    <property type="entry name" value="AH/BAR_dom_sf"/>
</dbReference>
<reference evidence="5" key="1">
    <citation type="submission" date="2015-07" db="EMBL/GenBank/DDBJ databases">
        <title>MeaNS - Measles Nucleotide Surveillance Program.</title>
        <authorList>
            <person name="Tran T."/>
            <person name="Druce J."/>
        </authorList>
    </citation>
    <scope>NUCLEOTIDE SEQUENCE</scope>
    <source>
        <strain evidence="5">UCB-OBI-ISO-001</strain>
        <tissue evidence="5">Gonad</tissue>
    </source>
</reference>
<keyword evidence="2" id="KW-0175">Coiled coil</keyword>
<dbReference type="GO" id="GO:0031201">
    <property type="term" value="C:SNARE complex"/>
    <property type="evidence" value="ECO:0007669"/>
    <property type="project" value="TreeGrafter"/>
</dbReference>
<feature type="compositionally biased region" description="Polar residues" evidence="3">
    <location>
        <begin position="7"/>
        <end position="17"/>
    </location>
</feature>
<feature type="region of interest" description="Disordered" evidence="3">
    <location>
        <begin position="1"/>
        <end position="39"/>
    </location>
</feature>
<dbReference type="OrthoDB" id="289314at2759"/>
<dbReference type="PANTHER" id="PTHR46596:SF1">
    <property type="entry name" value="SORTING NEXIN-4"/>
    <property type="match status" value="1"/>
</dbReference>
<sequence length="437" mass="50222">MADVPDSGSSENLTESASPSTDSENEDSSPPPPPPKKTHLLQWMEITVSEPEKRTIPSMKMQDTYIVYLVETRVTDPEMKGFGDGATSVWRRYSEFELIRNYLEAIYPQVVVPPLPEKKATFLWQNAPSDKFNLEFIERRRAALEIFLLRCSSHPTLCADKVFVSFLRQDSGWKELAYATEFQSKAESRIKSLSAAFRLKRPDRQFEELKNYSNELQSIISTILKIRAKLADRLYGIHKIHANYARVYAEWSSLEKEMSEGLKGSGHYMDVFANSVDAILEEEEQYADQLKEYLAFADSLRSVCRKYECIQYDLEKTEECLSTKGSQKDMLNQGKQQGGFTLSNVKTKLFGGDTPEQRDQKVKVLEQQIQDSEVELKVVTADTQVFMEQALKDIDRFERQKVKDLKEIFTNYAIMQIKQSKKGIAIWTSAKDCYAKM</sequence>
<evidence type="ECO:0000256" key="3">
    <source>
        <dbReference type="SAM" id="MobiDB-lite"/>
    </source>
</evidence>
<comment type="similarity">
    <text evidence="1">Belongs to the sorting nexin family.</text>
</comment>
<proteinExistence type="inferred from homology"/>
<dbReference type="InterPro" id="IPR034783">
    <property type="entry name" value="SNX4"/>
</dbReference>